<evidence type="ECO:0000313" key="1">
    <source>
        <dbReference type="EMBL" id="KWW18127.1"/>
    </source>
</evidence>
<protein>
    <submittedName>
        <fullName evidence="1">Uncharacterized protein</fullName>
    </submittedName>
</protein>
<keyword evidence="2" id="KW-1185">Reference proteome</keyword>
<gene>
    <name evidence="1" type="ORF">AS888_19925</name>
</gene>
<organism evidence="1 2">
    <name type="scientific">Peribacillus simplex</name>
    <dbReference type="NCBI Taxonomy" id="1478"/>
    <lineage>
        <taxon>Bacteria</taxon>
        <taxon>Bacillati</taxon>
        <taxon>Bacillota</taxon>
        <taxon>Bacilli</taxon>
        <taxon>Bacillales</taxon>
        <taxon>Bacillaceae</taxon>
        <taxon>Peribacillus</taxon>
    </lineage>
</organism>
<dbReference type="Proteomes" id="UP000064189">
    <property type="component" value="Unassembled WGS sequence"/>
</dbReference>
<name>A0A109MXL8_9BACI</name>
<dbReference type="AlphaFoldDB" id="A0A109MXL8"/>
<comment type="caution">
    <text evidence="1">The sequence shown here is derived from an EMBL/GenBank/DDBJ whole genome shotgun (WGS) entry which is preliminary data.</text>
</comment>
<sequence length="72" mass="8319">MVSGPENKGIPYLVTYIMPDSPIFFFFEAERSCLTIVTFRSYISKDEDFPNNKIILTKDKISLILLEMGYNC</sequence>
<proteinExistence type="predicted"/>
<accession>A0A109MXL8</accession>
<dbReference type="EMBL" id="LNNH01000023">
    <property type="protein sequence ID" value="KWW18127.1"/>
    <property type="molecule type" value="Genomic_DNA"/>
</dbReference>
<reference evidence="1 2" key="1">
    <citation type="submission" date="2015-11" db="EMBL/GenBank/DDBJ databases">
        <title>Genome Sequence of Bacillus simplex strain VanAntwerpen2.</title>
        <authorList>
            <person name="Couger M.B."/>
        </authorList>
    </citation>
    <scope>NUCLEOTIDE SEQUENCE [LARGE SCALE GENOMIC DNA]</scope>
    <source>
        <strain evidence="1 2">VanAntwerpen02</strain>
    </source>
</reference>
<evidence type="ECO:0000313" key="2">
    <source>
        <dbReference type="Proteomes" id="UP000064189"/>
    </source>
</evidence>